<sequence length="135" mass="15397">MLASSLMPVEKLVGREYYQTCKFAMKALLQLDNLWDIVKGEVGLNDKQKNEKALSKITLCIDPTNFSHLKKDFEDLVLTRRVGLLRTLVTTRLENCKSVDEYIDKIISTTHKLNEIEFDVKNGWIATLLLAGLPN</sequence>
<dbReference type="Proteomes" id="UP001159363">
    <property type="component" value="Chromosome 7"/>
</dbReference>
<protein>
    <submittedName>
        <fullName evidence="1">Uncharacterized protein</fullName>
    </submittedName>
</protein>
<gene>
    <name evidence="1" type="ORF">PR048_021666</name>
</gene>
<name>A0ABQ9GYY2_9NEOP</name>
<evidence type="ECO:0000313" key="2">
    <source>
        <dbReference type="Proteomes" id="UP001159363"/>
    </source>
</evidence>
<dbReference type="EMBL" id="JARBHB010000008">
    <property type="protein sequence ID" value="KAJ8877212.1"/>
    <property type="molecule type" value="Genomic_DNA"/>
</dbReference>
<keyword evidence="2" id="KW-1185">Reference proteome</keyword>
<organism evidence="1 2">
    <name type="scientific">Dryococelus australis</name>
    <dbReference type="NCBI Taxonomy" id="614101"/>
    <lineage>
        <taxon>Eukaryota</taxon>
        <taxon>Metazoa</taxon>
        <taxon>Ecdysozoa</taxon>
        <taxon>Arthropoda</taxon>
        <taxon>Hexapoda</taxon>
        <taxon>Insecta</taxon>
        <taxon>Pterygota</taxon>
        <taxon>Neoptera</taxon>
        <taxon>Polyneoptera</taxon>
        <taxon>Phasmatodea</taxon>
        <taxon>Verophasmatodea</taxon>
        <taxon>Anareolatae</taxon>
        <taxon>Phasmatidae</taxon>
        <taxon>Eurycanthinae</taxon>
        <taxon>Dryococelus</taxon>
    </lineage>
</organism>
<dbReference type="Pfam" id="PF14223">
    <property type="entry name" value="Retrotran_gag_2"/>
    <property type="match status" value="1"/>
</dbReference>
<accession>A0ABQ9GYY2</accession>
<proteinExistence type="predicted"/>
<comment type="caution">
    <text evidence="1">The sequence shown here is derived from an EMBL/GenBank/DDBJ whole genome shotgun (WGS) entry which is preliminary data.</text>
</comment>
<evidence type="ECO:0000313" key="1">
    <source>
        <dbReference type="EMBL" id="KAJ8877212.1"/>
    </source>
</evidence>
<reference evidence="1 2" key="1">
    <citation type="submission" date="2023-02" db="EMBL/GenBank/DDBJ databases">
        <title>LHISI_Scaffold_Assembly.</title>
        <authorList>
            <person name="Stuart O.P."/>
            <person name="Cleave R."/>
            <person name="Magrath M.J.L."/>
            <person name="Mikheyev A.S."/>
        </authorList>
    </citation>
    <scope>NUCLEOTIDE SEQUENCE [LARGE SCALE GENOMIC DNA]</scope>
    <source>
        <strain evidence="1">Daus_M_001</strain>
        <tissue evidence="1">Leg muscle</tissue>
    </source>
</reference>